<dbReference type="SMART" id="SM00487">
    <property type="entry name" value="DEXDc"/>
    <property type="match status" value="1"/>
</dbReference>
<dbReference type="Pfam" id="PF00270">
    <property type="entry name" value="DEAD"/>
    <property type="match status" value="1"/>
</dbReference>
<evidence type="ECO:0000256" key="2">
    <source>
        <dbReference type="ARBA" id="ARBA00022840"/>
    </source>
</evidence>
<sequence length="1187" mass="133271">MEQDPASLDTSEWPSSFQRLLRIFFQINTHLTFLSSHSRSTIPTYDLLHKLNGDISKLDLAIIANILPHGDVTYEYVDENQVMLSFTEKVSFDWATGYHQSKPSTMDDAYKEAAEMRSDPDSKQLLIFDFRDTKVQGIGSVIKGGRRAKKRKTEPVDPGEGFFLSSKDLSLQNLTHKQLSNIIIGRNEKFKRCVAEFLQSCTDEELQGKDELAMKKLRDYNQDKVPEPPSLEDPVVTLGKNTVVISSDEKPSLENMINALKSKPFYKDQIVAIETLTPAQGGRFDTLPIKQEGNESVIHADLKRALLNYKNIAIDDGLYLHQVEALKALMFDNDYKNHVIVSTSTSSGKSLIYQLPIINDILWNISKGNKKRECTAFFIFPTKALAQDQKRHLQEFIKHLTVTQNRQIIVDTYDGDTPCQDRSSIRTFADIIFTNPDAIHASILPNHSGTSFDRSSWHDFLSALKYVVMDELHVYKGTFGMHVSYVMSRLMRIVTNLRKDQAIYPLNNLQFISCSATIKNPVSHFRAVCGISSKEKIVHVYEDGSPCSEKKLVVWNPPALMNKKGQTPSSTGFGKSNSLNSVLVPRENTISESAKLLLQLLNSLSTIKVIVFCPIRVVCELMMKEIRSLLSNPTFSGSSLSESDIMSYRGGYSKSDRRVIEEKMFNGKLRAIIATNALELGIDLSDLDVVITCGFPMSKSNLHQQFGRAGRGSISQGSLAIFVAGSKPLDQHYLKYPLELCDKSTYEDLCVEGLMDLGSNQLIMEMHLQCAAFEWPIDIEGDIDWFSSNGSINKKNAFIKLCRERLYKDKDNKYRTSPRYLPWPVDHVAIRAVEETNYAVVDTTNGRNIVIEEVEASRTSFTLYEGGIFLHQGYPYLVTEFNSDGCFAKVERVKVDWITQQRDFTDVDPVEVEYIKCLNPPLDTNKVNDIPTFFGKIETTIVVFGYFKVNRRSEILEAVEVKNPPVILHSKGFWIDIPVNALNVIQEKDLSPAAGIHAAQHAIMNILPLFINGGATTNPNAKFSSNVGESELMTECKAPEKEFARRQTKRKRPARLIFYDAKGGPQGSGIAAKTFEHIDEILHTTYLRVKDCECEWGCPSCVTASFCKEMSLVMSKPAAIIILGGLLGLDLADLKNEVSDGPEPNMPQLTVETIQPSGSVKLSPDVEIIEVRQASEPLKPLIKKEET</sequence>
<dbReference type="RefSeq" id="XP_461419.2">
    <property type="nucleotide sequence ID" value="XM_461419.1"/>
</dbReference>
<keyword evidence="6" id="KW-1185">Reference proteome</keyword>
<dbReference type="SMART" id="SM00490">
    <property type="entry name" value="HELICc"/>
    <property type="match status" value="1"/>
</dbReference>
<dbReference type="InterPro" id="IPR014001">
    <property type="entry name" value="Helicase_ATP-bd"/>
</dbReference>
<dbReference type="InterPro" id="IPR027417">
    <property type="entry name" value="P-loop_NTPase"/>
</dbReference>
<dbReference type="SUPFAM" id="SSF52540">
    <property type="entry name" value="P-loop containing nucleoside triphosphate hydrolases"/>
    <property type="match status" value="1"/>
</dbReference>
<proteinExistence type="predicted"/>
<name>Q6BK52_DEBHA</name>
<dbReference type="InterPro" id="IPR011545">
    <property type="entry name" value="DEAD/DEAH_box_helicase_dom"/>
</dbReference>
<gene>
    <name evidence="5" type="ordered locus">DEHA2F24838g</name>
</gene>
<dbReference type="GO" id="GO:0035861">
    <property type="term" value="C:site of double-strand break"/>
    <property type="evidence" value="ECO:0007669"/>
    <property type="project" value="EnsemblFungi"/>
</dbReference>
<reference evidence="5 6" key="1">
    <citation type="journal article" date="2004" name="Nature">
        <title>Genome evolution in yeasts.</title>
        <authorList>
            <consortium name="Genolevures"/>
            <person name="Dujon B."/>
            <person name="Sherman D."/>
            <person name="Fischer G."/>
            <person name="Durrens P."/>
            <person name="Casaregola S."/>
            <person name="Lafontaine I."/>
            <person name="de Montigny J."/>
            <person name="Marck C."/>
            <person name="Neuveglise C."/>
            <person name="Talla E."/>
            <person name="Goffard N."/>
            <person name="Frangeul L."/>
            <person name="Aigle M."/>
            <person name="Anthouard V."/>
            <person name="Babour A."/>
            <person name="Barbe V."/>
            <person name="Barnay S."/>
            <person name="Blanchin S."/>
            <person name="Beckerich J.M."/>
            <person name="Beyne E."/>
            <person name="Bleykasten C."/>
            <person name="Boisrame A."/>
            <person name="Boyer J."/>
            <person name="Cattolico L."/>
            <person name="Confanioleri F."/>
            <person name="de Daruvar A."/>
            <person name="Despons L."/>
            <person name="Fabre E."/>
            <person name="Fairhead C."/>
            <person name="Ferry-Dumazet H."/>
            <person name="Groppi A."/>
            <person name="Hantraye F."/>
            <person name="Hennequin C."/>
            <person name="Jauniaux N."/>
            <person name="Joyet P."/>
            <person name="Kachouri R."/>
            <person name="Kerrest A."/>
            <person name="Koszul R."/>
            <person name="Lemaire M."/>
            <person name="Lesur I."/>
            <person name="Ma L."/>
            <person name="Muller H."/>
            <person name="Nicaud J.M."/>
            <person name="Nikolski M."/>
            <person name="Oztas S."/>
            <person name="Ozier-Kalogeropoulos O."/>
            <person name="Pellenz S."/>
            <person name="Potier S."/>
            <person name="Richard G.F."/>
            <person name="Straub M.L."/>
            <person name="Suleau A."/>
            <person name="Swennene D."/>
            <person name="Tekaia F."/>
            <person name="Wesolowski-Louvel M."/>
            <person name="Westhof E."/>
            <person name="Wirth B."/>
            <person name="Zeniou-Meyer M."/>
            <person name="Zivanovic I."/>
            <person name="Bolotin-Fukuhara M."/>
            <person name="Thierry A."/>
            <person name="Bouchier C."/>
            <person name="Caudron B."/>
            <person name="Scarpelli C."/>
            <person name="Gaillardin C."/>
            <person name="Weissenbach J."/>
            <person name="Wincker P."/>
            <person name="Souciet J.L."/>
        </authorList>
    </citation>
    <scope>NUCLEOTIDE SEQUENCE [LARGE SCALE GENOMIC DNA]</scope>
    <source>
        <strain evidence="6">ATCC 36239 / CBS 767 / BCRC 21394 / JCM 1990 / NBRC 0083 / IGC 2968</strain>
    </source>
</reference>
<dbReference type="Gene3D" id="3.40.50.300">
    <property type="entry name" value="P-loop containing nucleotide triphosphate hydrolases"/>
    <property type="match status" value="2"/>
</dbReference>
<dbReference type="CDD" id="cd17923">
    <property type="entry name" value="DEXHc_Hrq1-like"/>
    <property type="match status" value="1"/>
</dbReference>
<feature type="domain" description="Helicase C-terminal" evidence="4">
    <location>
        <begin position="599"/>
        <end position="758"/>
    </location>
</feature>
<dbReference type="AlphaFoldDB" id="Q6BK52"/>
<dbReference type="InterPro" id="IPR055227">
    <property type="entry name" value="HRQ1_WHD"/>
</dbReference>
<dbReference type="PROSITE" id="PS51194">
    <property type="entry name" value="HELICASE_CTER"/>
    <property type="match status" value="1"/>
</dbReference>
<dbReference type="HOGENOM" id="CLU_000809_1_0_1"/>
<keyword evidence="2" id="KW-0067">ATP-binding</keyword>
<dbReference type="EMBL" id="CR382138">
    <property type="protein sequence ID" value="CAG89834.2"/>
    <property type="molecule type" value="Genomic_DNA"/>
</dbReference>
<dbReference type="OrthoDB" id="18781at2759"/>
<dbReference type="GeneID" id="2903799"/>
<dbReference type="eggNOG" id="KOG4150">
    <property type="taxonomic scope" value="Eukaryota"/>
</dbReference>
<evidence type="ECO:0000259" key="3">
    <source>
        <dbReference type="PROSITE" id="PS51192"/>
    </source>
</evidence>
<evidence type="ECO:0000313" key="6">
    <source>
        <dbReference type="Proteomes" id="UP000000599"/>
    </source>
</evidence>
<dbReference type="Pfam" id="PF09369">
    <property type="entry name" value="MZB"/>
    <property type="match status" value="1"/>
</dbReference>
<dbReference type="FunCoup" id="Q6BK52">
    <property type="interactions" value="112"/>
</dbReference>
<dbReference type="InterPro" id="IPR001650">
    <property type="entry name" value="Helicase_C-like"/>
</dbReference>
<dbReference type="GO" id="GO:0005524">
    <property type="term" value="F:ATP binding"/>
    <property type="evidence" value="ECO:0007669"/>
    <property type="project" value="UniProtKB-KW"/>
</dbReference>
<evidence type="ECO:0000313" key="5">
    <source>
        <dbReference type="EMBL" id="CAG89834.2"/>
    </source>
</evidence>
<dbReference type="Proteomes" id="UP000000599">
    <property type="component" value="Chromosome F"/>
</dbReference>
<dbReference type="GO" id="GO:0043138">
    <property type="term" value="F:3'-5' DNA helicase activity"/>
    <property type="evidence" value="ECO:0007669"/>
    <property type="project" value="EnsemblFungi"/>
</dbReference>
<dbReference type="Pfam" id="PF00271">
    <property type="entry name" value="Helicase_C"/>
    <property type="match status" value="1"/>
</dbReference>
<dbReference type="Pfam" id="PF22982">
    <property type="entry name" value="WHD_HRQ1"/>
    <property type="match status" value="1"/>
</dbReference>
<dbReference type="InterPro" id="IPR018973">
    <property type="entry name" value="MZB"/>
</dbReference>
<dbReference type="PROSITE" id="PS51192">
    <property type="entry name" value="HELICASE_ATP_BIND_1"/>
    <property type="match status" value="1"/>
</dbReference>
<dbReference type="KEGG" id="dha:DEHA2F24838g"/>
<organism evidence="5 6">
    <name type="scientific">Debaryomyces hansenii (strain ATCC 36239 / CBS 767 / BCRC 21394 / JCM 1990 / NBRC 0083 / IGC 2968)</name>
    <name type="common">Yeast</name>
    <name type="synonym">Torulaspora hansenii</name>
    <dbReference type="NCBI Taxonomy" id="284592"/>
    <lineage>
        <taxon>Eukaryota</taxon>
        <taxon>Fungi</taxon>
        <taxon>Dikarya</taxon>
        <taxon>Ascomycota</taxon>
        <taxon>Saccharomycotina</taxon>
        <taxon>Pichiomycetes</taxon>
        <taxon>Debaryomycetaceae</taxon>
        <taxon>Debaryomyces</taxon>
    </lineage>
</organism>
<protein>
    <submittedName>
        <fullName evidence="5">DEHA2F24838p</fullName>
    </submittedName>
</protein>
<dbReference type="PANTHER" id="PTHR47957">
    <property type="entry name" value="ATP-DEPENDENT HELICASE HRQ1"/>
    <property type="match status" value="1"/>
</dbReference>
<evidence type="ECO:0000259" key="4">
    <source>
        <dbReference type="PROSITE" id="PS51194"/>
    </source>
</evidence>
<evidence type="ECO:0000256" key="1">
    <source>
        <dbReference type="ARBA" id="ARBA00022741"/>
    </source>
</evidence>
<dbReference type="GO" id="GO:0000405">
    <property type="term" value="F:bubble DNA binding"/>
    <property type="evidence" value="ECO:0007669"/>
    <property type="project" value="EnsemblFungi"/>
</dbReference>
<dbReference type="InParanoid" id="Q6BK52"/>
<dbReference type="VEuPathDB" id="FungiDB:DEHA2F24838g"/>
<dbReference type="CDD" id="cd18797">
    <property type="entry name" value="SF2_C_Hrq"/>
    <property type="match status" value="1"/>
</dbReference>
<dbReference type="GO" id="GO:1901255">
    <property type="term" value="P:nucleotide-excision repair involved in interstrand cross-link repair"/>
    <property type="evidence" value="ECO:0007669"/>
    <property type="project" value="EnsemblFungi"/>
</dbReference>
<dbReference type="GO" id="GO:0070914">
    <property type="term" value="P:UV-damage excision repair"/>
    <property type="evidence" value="ECO:0007669"/>
    <property type="project" value="EnsemblFungi"/>
</dbReference>
<feature type="domain" description="Helicase ATP-binding" evidence="3">
    <location>
        <begin position="330"/>
        <end position="536"/>
    </location>
</feature>
<dbReference type="OMA" id="CEWGCPL"/>
<accession>Q6BK52</accession>
<keyword evidence="1" id="KW-0547">Nucleotide-binding</keyword>
<dbReference type="PANTHER" id="PTHR47957:SF3">
    <property type="entry name" value="ATP-DEPENDENT HELICASE HRQ1"/>
    <property type="match status" value="1"/>
</dbReference>
<dbReference type="GO" id="GO:0005634">
    <property type="term" value="C:nucleus"/>
    <property type="evidence" value="ECO:0007669"/>
    <property type="project" value="EnsemblFungi"/>
</dbReference>